<feature type="domain" description="Transcriptional repressor PaaX-like N-terminal" evidence="1">
    <location>
        <begin position="18"/>
        <end position="86"/>
    </location>
</feature>
<organism evidence="3 4">
    <name type="scientific">Rhodalgimonas zhirmunskyi</name>
    <dbReference type="NCBI Taxonomy" id="2964767"/>
    <lineage>
        <taxon>Bacteria</taxon>
        <taxon>Pseudomonadati</taxon>
        <taxon>Pseudomonadota</taxon>
        <taxon>Alphaproteobacteria</taxon>
        <taxon>Rhodobacterales</taxon>
        <taxon>Roseobacteraceae</taxon>
        <taxon>Rhodalgimonas</taxon>
    </lineage>
</organism>
<evidence type="ECO:0008006" key="5">
    <source>
        <dbReference type="Google" id="ProtNLM"/>
    </source>
</evidence>
<feature type="domain" description="Transcriptional repressor PaaX-like C-terminal" evidence="2">
    <location>
        <begin position="169"/>
        <end position="248"/>
    </location>
</feature>
<dbReference type="Gene3D" id="1.20.58.1460">
    <property type="match status" value="1"/>
</dbReference>
<keyword evidence="4" id="KW-1185">Reference proteome</keyword>
<dbReference type="InterPro" id="IPR036390">
    <property type="entry name" value="WH_DNA-bd_sf"/>
</dbReference>
<dbReference type="PANTHER" id="PTHR30319:SF1">
    <property type="entry name" value="TRANSCRIPTIONAL REPRESSOR PAAX"/>
    <property type="match status" value="1"/>
</dbReference>
<dbReference type="Gene3D" id="3.30.70.2670">
    <property type="match status" value="1"/>
</dbReference>
<proteinExistence type="predicted"/>
<dbReference type="PANTHER" id="PTHR30319">
    <property type="entry name" value="PHENYLACETIC ACID REGULATOR-RELATED TRANSCRIPTIONAL REPRESSOR"/>
    <property type="match status" value="1"/>
</dbReference>
<dbReference type="Gene3D" id="1.10.10.10">
    <property type="entry name" value="Winged helix-like DNA-binding domain superfamily/Winged helix DNA-binding domain"/>
    <property type="match status" value="1"/>
</dbReference>
<evidence type="ECO:0000313" key="4">
    <source>
        <dbReference type="Proteomes" id="UP001227162"/>
    </source>
</evidence>
<dbReference type="AlphaFoldDB" id="A0AAJ1U889"/>
<sequence length="257" mass="27618">MTYEDVLAGVLEVGPLKTWSVIVTILGDLAADEAARLPGPVLTQVMAAMGLKAEALRVAIHRLRRDGWITSERDGRTSLYGLTSHGRRLTREAAGRVYGTRSPDPGDWAIVIAQSVEALQGLDVPGLIPVGPRAALFHGRIDGLPETVLAWRAEPGALPDWAREAVMPEELGQSYAALAARLEQALALPVPEDVLSRTVLRLAALHQWRRLVLRHGEGEEALMGPDWAGAQARARIAALLARLERPGVDALQAAITG</sequence>
<accession>A0AAJ1U889</accession>
<name>A0AAJ1U889_9RHOB</name>
<dbReference type="SUPFAM" id="SSF46785">
    <property type="entry name" value="Winged helix' DNA-binding domain"/>
    <property type="match status" value="1"/>
</dbReference>
<dbReference type="PIRSF" id="PIRSF020623">
    <property type="entry name" value="PaaX"/>
    <property type="match status" value="1"/>
</dbReference>
<reference evidence="3" key="2">
    <citation type="submission" date="2023-04" db="EMBL/GenBank/DDBJ databases">
        <title>'Rhodoalgimonas zhirmunskyi' gen. nov., isolated from a red alga.</title>
        <authorList>
            <person name="Nedashkovskaya O.I."/>
            <person name="Otstavnykh N.Y."/>
            <person name="Bystritskaya E.P."/>
            <person name="Balabanova L.A."/>
            <person name="Isaeva M.P."/>
        </authorList>
    </citation>
    <scope>NUCLEOTIDE SEQUENCE</scope>
    <source>
        <strain evidence="3">10Alg 79</strain>
    </source>
</reference>
<comment type="caution">
    <text evidence="3">The sequence shown here is derived from an EMBL/GenBank/DDBJ whole genome shotgun (WGS) entry which is preliminary data.</text>
</comment>
<dbReference type="InterPro" id="IPR036388">
    <property type="entry name" value="WH-like_DNA-bd_sf"/>
</dbReference>
<reference evidence="3" key="1">
    <citation type="submission" date="2022-07" db="EMBL/GenBank/DDBJ databases">
        <authorList>
            <person name="Otstavnykh N."/>
            <person name="Isaeva M."/>
            <person name="Bystritskaya E."/>
        </authorList>
    </citation>
    <scope>NUCLEOTIDE SEQUENCE</scope>
    <source>
        <strain evidence="3">10Alg 79</strain>
    </source>
</reference>
<dbReference type="InterPro" id="IPR013225">
    <property type="entry name" value="PaaX_C"/>
</dbReference>
<dbReference type="EMBL" id="JANFFA010000001">
    <property type="protein sequence ID" value="MDQ2093138.1"/>
    <property type="molecule type" value="Genomic_DNA"/>
</dbReference>
<protein>
    <recommendedName>
        <fullName evidence="5">PaaX family transcriptional regulator</fullName>
    </recommendedName>
</protein>
<dbReference type="Proteomes" id="UP001227162">
    <property type="component" value="Unassembled WGS sequence"/>
</dbReference>
<dbReference type="GO" id="GO:0006351">
    <property type="term" value="P:DNA-templated transcription"/>
    <property type="evidence" value="ECO:0007669"/>
    <property type="project" value="InterPro"/>
</dbReference>
<evidence type="ECO:0000259" key="1">
    <source>
        <dbReference type="Pfam" id="PF07848"/>
    </source>
</evidence>
<dbReference type="Pfam" id="PF08223">
    <property type="entry name" value="PaaX_C"/>
    <property type="match status" value="1"/>
</dbReference>
<dbReference type="InterPro" id="IPR012906">
    <property type="entry name" value="PaaX-like_N"/>
</dbReference>
<evidence type="ECO:0000313" key="3">
    <source>
        <dbReference type="EMBL" id="MDQ2093138.1"/>
    </source>
</evidence>
<evidence type="ECO:0000259" key="2">
    <source>
        <dbReference type="Pfam" id="PF08223"/>
    </source>
</evidence>
<dbReference type="InterPro" id="IPR011965">
    <property type="entry name" value="PaaX_trns_reg"/>
</dbReference>
<dbReference type="Pfam" id="PF07848">
    <property type="entry name" value="PaaX"/>
    <property type="match status" value="1"/>
</dbReference>
<gene>
    <name evidence="3" type="ORF">NOI20_03370</name>
</gene>